<dbReference type="GO" id="GO:1903785">
    <property type="term" value="P:L-valine transmembrane transport"/>
    <property type="evidence" value="ECO:0007669"/>
    <property type="project" value="TreeGrafter"/>
</dbReference>
<proteinExistence type="inferred from homology"/>
<dbReference type="EMBL" id="BAAADU010000002">
    <property type="protein sequence ID" value="GAA0647292.1"/>
    <property type="molecule type" value="Genomic_DNA"/>
</dbReference>
<dbReference type="Pfam" id="PF03591">
    <property type="entry name" value="AzlC"/>
    <property type="match status" value="1"/>
</dbReference>
<dbReference type="GeneID" id="68572164"/>
<keyword evidence="4" id="KW-1003">Cell membrane</keyword>
<dbReference type="PANTHER" id="PTHR34979:SF1">
    <property type="entry name" value="INNER MEMBRANE PROTEIN YGAZ"/>
    <property type="match status" value="1"/>
</dbReference>
<accession>A0AAV3SY94</accession>
<keyword evidence="5 8" id="KW-0812">Transmembrane</keyword>
<protein>
    <submittedName>
        <fullName evidence="9">AzlC family ABC transporter permease</fullName>
    </submittedName>
</protein>
<dbReference type="InterPro" id="IPR011606">
    <property type="entry name" value="Brnchd-chn_aa_trnsp_permease"/>
</dbReference>
<evidence type="ECO:0000256" key="5">
    <source>
        <dbReference type="ARBA" id="ARBA00022692"/>
    </source>
</evidence>
<evidence type="ECO:0000256" key="4">
    <source>
        <dbReference type="ARBA" id="ARBA00022475"/>
    </source>
</evidence>
<keyword evidence="6 8" id="KW-1133">Transmembrane helix</keyword>
<feature type="transmembrane region" description="Helical" evidence="8">
    <location>
        <begin position="66"/>
        <end position="86"/>
    </location>
</feature>
<comment type="subcellular location">
    <subcellularLocation>
        <location evidence="1">Cell membrane</location>
        <topology evidence="1">Multi-pass membrane protein</topology>
    </subcellularLocation>
</comment>
<feature type="transmembrane region" description="Helical" evidence="8">
    <location>
        <begin position="40"/>
        <end position="59"/>
    </location>
</feature>
<evidence type="ECO:0000256" key="1">
    <source>
        <dbReference type="ARBA" id="ARBA00004651"/>
    </source>
</evidence>
<organism evidence="9 10">
    <name type="scientific">Salarchaeum japonicum</name>
    <dbReference type="NCBI Taxonomy" id="555573"/>
    <lineage>
        <taxon>Archaea</taxon>
        <taxon>Methanobacteriati</taxon>
        <taxon>Methanobacteriota</taxon>
        <taxon>Stenosarchaea group</taxon>
        <taxon>Halobacteria</taxon>
        <taxon>Halobacteriales</taxon>
        <taxon>Halobacteriaceae</taxon>
    </lineage>
</organism>
<keyword evidence="7 8" id="KW-0472">Membrane</keyword>
<comment type="caution">
    <text evidence="9">The sequence shown here is derived from an EMBL/GenBank/DDBJ whole genome shotgun (WGS) entry which is preliminary data.</text>
</comment>
<feature type="transmembrane region" description="Helical" evidence="8">
    <location>
        <begin position="12"/>
        <end position="34"/>
    </location>
</feature>
<evidence type="ECO:0000256" key="2">
    <source>
        <dbReference type="ARBA" id="ARBA00010735"/>
    </source>
</evidence>
<evidence type="ECO:0000313" key="10">
    <source>
        <dbReference type="Proteomes" id="UP001500194"/>
    </source>
</evidence>
<keyword evidence="3" id="KW-0813">Transport</keyword>
<evidence type="ECO:0000256" key="8">
    <source>
        <dbReference type="SAM" id="Phobius"/>
    </source>
</evidence>
<evidence type="ECO:0000256" key="3">
    <source>
        <dbReference type="ARBA" id="ARBA00022448"/>
    </source>
</evidence>
<dbReference type="PANTHER" id="PTHR34979">
    <property type="entry name" value="INNER MEMBRANE PROTEIN YGAZ"/>
    <property type="match status" value="1"/>
</dbReference>
<gene>
    <name evidence="9" type="ORF">GCM10009019_07140</name>
</gene>
<comment type="similarity">
    <text evidence="2">Belongs to the AzlC family.</text>
</comment>
<keyword evidence="10" id="KW-1185">Reference proteome</keyword>
<reference evidence="9 10" key="1">
    <citation type="journal article" date="2019" name="Int. J. Syst. Evol. Microbiol.">
        <title>The Global Catalogue of Microorganisms (GCM) 10K type strain sequencing project: providing services to taxonomists for standard genome sequencing and annotation.</title>
        <authorList>
            <consortium name="The Broad Institute Genomics Platform"/>
            <consortium name="The Broad Institute Genome Sequencing Center for Infectious Disease"/>
            <person name="Wu L."/>
            <person name="Ma J."/>
        </authorList>
    </citation>
    <scope>NUCLEOTIDE SEQUENCE [LARGE SCALE GENOMIC DNA]</scope>
    <source>
        <strain evidence="9 10">JCM 16327</strain>
    </source>
</reference>
<evidence type="ECO:0000256" key="7">
    <source>
        <dbReference type="ARBA" id="ARBA00023136"/>
    </source>
</evidence>
<sequence length="228" mass="23205">MNAPDPTEFRRGARAVLPLIPAIAGFGLVVGVAAGNAGFSLAQAVGLSVFVFAGASQLATIELVDAGAPLAVVVLTAVVINLRMMMYSASIAGYFDDIAERWRAGMAYLLTDQAYALSISHYGDDPPSDPRGYYLGVALPLWIVWQITTVVGLLAGASIPEKWGVTFAVPLVFLALLVPAMKDRPSTLAAGVGGSVAALGAGLPLNLGLLLGAVLGVTAALTIGGGEA</sequence>
<dbReference type="AlphaFoldDB" id="A0AAV3SY94"/>
<feature type="transmembrane region" description="Helical" evidence="8">
    <location>
        <begin position="133"/>
        <end position="156"/>
    </location>
</feature>
<dbReference type="RefSeq" id="WP_227261576.1">
    <property type="nucleotide sequence ID" value="NZ_BAAADU010000002.1"/>
</dbReference>
<feature type="transmembrane region" description="Helical" evidence="8">
    <location>
        <begin position="201"/>
        <end position="223"/>
    </location>
</feature>
<dbReference type="GO" id="GO:0005886">
    <property type="term" value="C:plasma membrane"/>
    <property type="evidence" value="ECO:0007669"/>
    <property type="project" value="UniProtKB-SubCell"/>
</dbReference>
<feature type="transmembrane region" description="Helical" evidence="8">
    <location>
        <begin position="163"/>
        <end position="181"/>
    </location>
</feature>
<evidence type="ECO:0000256" key="6">
    <source>
        <dbReference type="ARBA" id="ARBA00022989"/>
    </source>
</evidence>
<dbReference type="Proteomes" id="UP001500194">
    <property type="component" value="Unassembled WGS sequence"/>
</dbReference>
<evidence type="ECO:0000313" key="9">
    <source>
        <dbReference type="EMBL" id="GAA0647292.1"/>
    </source>
</evidence>
<name>A0AAV3SY94_9EURY</name>